<evidence type="ECO:0000256" key="3">
    <source>
        <dbReference type="PROSITE-ProRule" id="PRU00284"/>
    </source>
</evidence>
<feature type="transmembrane region" description="Helical" evidence="4">
    <location>
        <begin position="330"/>
        <end position="354"/>
    </location>
</feature>
<dbReference type="InterPro" id="IPR004089">
    <property type="entry name" value="MCPsignal_dom"/>
</dbReference>
<dbReference type="SMART" id="SM00304">
    <property type="entry name" value="HAMP"/>
    <property type="match status" value="1"/>
</dbReference>
<feature type="domain" description="HAMP" evidence="6">
    <location>
        <begin position="352"/>
        <end position="404"/>
    </location>
</feature>
<evidence type="ECO:0000256" key="4">
    <source>
        <dbReference type="SAM" id="Phobius"/>
    </source>
</evidence>
<dbReference type="EMBL" id="FRFD01000005">
    <property type="protein sequence ID" value="SHO48625.1"/>
    <property type="molecule type" value="Genomic_DNA"/>
</dbReference>
<protein>
    <submittedName>
        <fullName evidence="7">Methyl-accepting chemotaxis protein</fullName>
    </submittedName>
</protein>
<dbReference type="Pfam" id="PF00015">
    <property type="entry name" value="MCPsignal"/>
    <property type="match status" value="1"/>
</dbReference>
<evidence type="ECO:0000259" key="6">
    <source>
        <dbReference type="PROSITE" id="PS50885"/>
    </source>
</evidence>
<keyword evidence="4" id="KW-1133">Transmembrane helix</keyword>
<evidence type="ECO:0000313" key="7">
    <source>
        <dbReference type="EMBL" id="SHO48625.1"/>
    </source>
</evidence>
<dbReference type="GO" id="GO:0007165">
    <property type="term" value="P:signal transduction"/>
    <property type="evidence" value="ECO:0007669"/>
    <property type="project" value="UniProtKB-KW"/>
</dbReference>
<dbReference type="GO" id="GO:0016020">
    <property type="term" value="C:membrane"/>
    <property type="evidence" value="ECO:0007669"/>
    <property type="project" value="InterPro"/>
</dbReference>
<name>A0A1M7Y7J0_9FIRM</name>
<evidence type="ECO:0000256" key="2">
    <source>
        <dbReference type="ARBA" id="ARBA00029447"/>
    </source>
</evidence>
<comment type="similarity">
    <text evidence="2">Belongs to the methyl-accepting chemotaxis (MCP) protein family.</text>
</comment>
<reference evidence="7 8" key="1">
    <citation type="submission" date="2016-12" db="EMBL/GenBank/DDBJ databases">
        <authorList>
            <person name="Song W.-J."/>
            <person name="Kurnit D.M."/>
        </authorList>
    </citation>
    <scope>NUCLEOTIDE SEQUENCE [LARGE SCALE GENOMIC DNA]</scope>
    <source>
        <strain evidence="7 8">DSM 12503</strain>
    </source>
</reference>
<evidence type="ECO:0000313" key="8">
    <source>
        <dbReference type="Proteomes" id="UP000184612"/>
    </source>
</evidence>
<dbReference type="Gene3D" id="1.10.8.500">
    <property type="entry name" value="HAMP domain in histidine kinase"/>
    <property type="match status" value="1"/>
</dbReference>
<dbReference type="OrthoDB" id="13222at2"/>
<dbReference type="PROSITE" id="PS50111">
    <property type="entry name" value="CHEMOTAXIS_TRANSDUC_2"/>
    <property type="match status" value="1"/>
</dbReference>
<keyword evidence="1 3" id="KW-0807">Transducer</keyword>
<dbReference type="GO" id="GO:0004888">
    <property type="term" value="F:transmembrane signaling receptor activity"/>
    <property type="evidence" value="ECO:0007669"/>
    <property type="project" value="InterPro"/>
</dbReference>
<sequence>MTTKKVGNDLMMKRAKEMKASINLKNRRKKPALHSIRLKLTMYFLVPILFILILGITAYLNASKSLIQIFTQANIASFNSMSDYYKVILSNIEDKATQLNNNSDAARLYSGHFTSDVIKELEIYKNVSGTVKKTAITDRYIGTISLLTKYGNSITSKSHFGANQKPYEEFAASEDGIQIDKSDKVSLWSGYHNYIDGALKIDKSDYAFSLTTKFVNDSFKQIGYIIIDVKMNIITDALKSLNLPPNSMVAFISPDGREITPDGKTKEFQFADKSYYKEAITAEKSQGNSYIEFNKSKYLFIYSKVGETGALLCALIPSASLTDKADSIKALTIIIVLIASSIALVMGVLVARGISREIKNIIKKLTLAAEGDLTVNIQTKRKDEFQVLSKSINNMVKNMRVLIMKASEVGNSVIQSADYVNQNSELLLTSSKDISYAITEIQEGISLQAGDTEQCLKQTNELTDKINTVHQNTYAIEEIANATKIEVKDGIEKVDQLNKATRANMIIINETIQEIEELDKESQTITEIVDVMNSIAEQTNLLSLNASIEAARAGIHGRGFSVVADEIGKLAKGSMDASNEIKEIIDNIKKKTARTVVTVKQTETISRTSEESLTNVVALFNNINGHVDNLSVKLDKIMGSISNMEKAKVDTLNSMESISAIAEETSAASEEVDATTQQQLEAVTKLNEAVKILQNNAADLKISIQSFKIGN</sequence>
<evidence type="ECO:0000259" key="5">
    <source>
        <dbReference type="PROSITE" id="PS50111"/>
    </source>
</evidence>
<dbReference type="CDD" id="cd06225">
    <property type="entry name" value="HAMP"/>
    <property type="match status" value="1"/>
</dbReference>
<dbReference type="Gene3D" id="3.30.450.20">
    <property type="entry name" value="PAS domain"/>
    <property type="match status" value="1"/>
</dbReference>
<evidence type="ECO:0000256" key="1">
    <source>
        <dbReference type="ARBA" id="ARBA00023224"/>
    </source>
</evidence>
<dbReference type="Pfam" id="PF00672">
    <property type="entry name" value="HAMP"/>
    <property type="match status" value="1"/>
</dbReference>
<accession>A0A1M7Y7J0</accession>
<dbReference type="SUPFAM" id="SSF58104">
    <property type="entry name" value="Methyl-accepting chemotaxis protein (MCP) signaling domain"/>
    <property type="match status" value="1"/>
</dbReference>
<gene>
    <name evidence="7" type="ORF">SAMN02745217_01931</name>
</gene>
<keyword evidence="8" id="KW-1185">Reference proteome</keyword>
<dbReference type="GO" id="GO:0006935">
    <property type="term" value="P:chemotaxis"/>
    <property type="evidence" value="ECO:0007669"/>
    <property type="project" value="InterPro"/>
</dbReference>
<dbReference type="InterPro" id="IPR003660">
    <property type="entry name" value="HAMP_dom"/>
</dbReference>
<organism evidence="7 8">
    <name type="scientific">Anaerocolumna xylanovorans DSM 12503</name>
    <dbReference type="NCBI Taxonomy" id="1121345"/>
    <lineage>
        <taxon>Bacteria</taxon>
        <taxon>Bacillati</taxon>
        <taxon>Bacillota</taxon>
        <taxon>Clostridia</taxon>
        <taxon>Lachnospirales</taxon>
        <taxon>Lachnospiraceae</taxon>
        <taxon>Anaerocolumna</taxon>
    </lineage>
</organism>
<dbReference type="SMART" id="SM00283">
    <property type="entry name" value="MA"/>
    <property type="match status" value="1"/>
</dbReference>
<proteinExistence type="inferred from homology"/>
<dbReference type="Gene3D" id="1.10.287.950">
    <property type="entry name" value="Methyl-accepting chemotaxis protein"/>
    <property type="match status" value="1"/>
</dbReference>
<keyword evidence="4" id="KW-0812">Transmembrane</keyword>
<dbReference type="PANTHER" id="PTHR32089">
    <property type="entry name" value="METHYL-ACCEPTING CHEMOTAXIS PROTEIN MCPB"/>
    <property type="match status" value="1"/>
</dbReference>
<dbReference type="Proteomes" id="UP000184612">
    <property type="component" value="Unassembled WGS sequence"/>
</dbReference>
<dbReference type="InterPro" id="IPR004090">
    <property type="entry name" value="Chemotax_Me-accpt_rcpt"/>
</dbReference>
<dbReference type="PROSITE" id="PS50885">
    <property type="entry name" value="HAMP"/>
    <property type="match status" value="1"/>
</dbReference>
<dbReference type="PRINTS" id="PR00260">
    <property type="entry name" value="CHEMTRNSDUCR"/>
</dbReference>
<dbReference type="AlphaFoldDB" id="A0A1M7Y7J0"/>
<feature type="domain" description="Methyl-accepting transducer" evidence="5">
    <location>
        <begin position="423"/>
        <end position="673"/>
    </location>
</feature>
<keyword evidence="4" id="KW-0472">Membrane</keyword>
<dbReference type="RefSeq" id="WP_084558574.1">
    <property type="nucleotide sequence ID" value="NZ_FRFD01000005.1"/>
</dbReference>
<dbReference type="STRING" id="1121345.SAMN02745217_01931"/>
<dbReference type="PANTHER" id="PTHR32089:SF112">
    <property type="entry name" value="LYSOZYME-LIKE PROTEIN-RELATED"/>
    <property type="match status" value="1"/>
</dbReference>